<sequence length="115" mass="13009">MIHSSSPGSFHCNCRDPYRKKLTVDTQLESRELFIFYAKVKWKSAYKNRLLLLLLKTHVDSLVCSLRIDVELMDVEAGSGAQRVVPSPLSNPITDREVYNPLGPAHIDEARRAAI</sequence>
<proteinExistence type="predicted"/>
<dbReference type="Proteomes" id="UP000035642">
    <property type="component" value="Unassembled WGS sequence"/>
</dbReference>
<keyword evidence="1" id="KW-1185">Reference proteome</keyword>
<evidence type="ECO:0000313" key="1">
    <source>
        <dbReference type="Proteomes" id="UP000035642"/>
    </source>
</evidence>
<reference evidence="2" key="2">
    <citation type="submission" date="2017-02" db="UniProtKB">
        <authorList>
            <consortium name="WormBaseParasite"/>
        </authorList>
    </citation>
    <scope>IDENTIFICATION</scope>
</reference>
<evidence type="ECO:0000313" key="2">
    <source>
        <dbReference type="WBParaSite" id="ACAC_0000103401-mRNA-1"/>
    </source>
</evidence>
<dbReference type="WBParaSite" id="ACAC_0000103401-mRNA-1">
    <property type="protein sequence ID" value="ACAC_0000103401-mRNA-1"/>
    <property type="gene ID" value="ACAC_0000103401"/>
</dbReference>
<name>A0A0K0CUV2_ANGCA</name>
<organism evidence="1 2">
    <name type="scientific">Angiostrongylus cantonensis</name>
    <name type="common">Rat lungworm</name>
    <dbReference type="NCBI Taxonomy" id="6313"/>
    <lineage>
        <taxon>Eukaryota</taxon>
        <taxon>Metazoa</taxon>
        <taxon>Ecdysozoa</taxon>
        <taxon>Nematoda</taxon>
        <taxon>Chromadorea</taxon>
        <taxon>Rhabditida</taxon>
        <taxon>Rhabditina</taxon>
        <taxon>Rhabditomorpha</taxon>
        <taxon>Strongyloidea</taxon>
        <taxon>Metastrongylidae</taxon>
        <taxon>Angiostrongylus</taxon>
    </lineage>
</organism>
<accession>A0A0K0CUV2</accession>
<reference evidence="1" key="1">
    <citation type="submission" date="2012-09" db="EMBL/GenBank/DDBJ databases">
        <authorList>
            <person name="Martin A.A."/>
        </authorList>
    </citation>
    <scope>NUCLEOTIDE SEQUENCE</scope>
</reference>
<dbReference type="AlphaFoldDB" id="A0A0K0CUV2"/>
<protein>
    <submittedName>
        <fullName evidence="2">Uncharacterized protein</fullName>
    </submittedName>
</protein>